<organism evidence="1 2">
    <name type="scientific">Strigamia maritima</name>
    <name type="common">European centipede</name>
    <name type="synonym">Geophilus maritimus</name>
    <dbReference type="NCBI Taxonomy" id="126957"/>
    <lineage>
        <taxon>Eukaryota</taxon>
        <taxon>Metazoa</taxon>
        <taxon>Ecdysozoa</taxon>
        <taxon>Arthropoda</taxon>
        <taxon>Myriapoda</taxon>
        <taxon>Chilopoda</taxon>
        <taxon>Pleurostigmophora</taxon>
        <taxon>Geophilomorpha</taxon>
        <taxon>Linotaeniidae</taxon>
        <taxon>Strigamia</taxon>
    </lineage>
</organism>
<reference evidence="1" key="2">
    <citation type="submission" date="2015-02" db="UniProtKB">
        <authorList>
            <consortium name="EnsemblMetazoa"/>
        </authorList>
    </citation>
    <scope>IDENTIFICATION</scope>
</reference>
<dbReference type="GO" id="GO:0032389">
    <property type="term" value="C:MutLalpha complex"/>
    <property type="evidence" value="ECO:0007669"/>
    <property type="project" value="TreeGrafter"/>
</dbReference>
<dbReference type="PANTHER" id="PTHR10073">
    <property type="entry name" value="DNA MISMATCH REPAIR PROTEIN MLH, PMS, MUTL"/>
    <property type="match status" value="1"/>
</dbReference>
<dbReference type="STRING" id="126957.T1J2L6"/>
<dbReference type="SUPFAM" id="SSF54211">
    <property type="entry name" value="Ribosomal protein S5 domain 2-like"/>
    <property type="match status" value="1"/>
</dbReference>
<accession>T1J2L6</accession>
<name>T1J2L6_STRMM</name>
<dbReference type="Gene3D" id="3.30.230.10">
    <property type="match status" value="1"/>
</dbReference>
<proteinExistence type="predicted"/>
<dbReference type="GO" id="GO:0140664">
    <property type="term" value="F:ATP-dependent DNA damage sensor activity"/>
    <property type="evidence" value="ECO:0007669"/>
    <property type="project" value="InterPro"/>
</dbReference>
<dbReference type="GO" id="GO:0006298">
    <property type="term" value="P:mismatch repair"/>
    <property type="evidence" value="ECO:0007669"/>
    <property type="project" value="InterPro"/>
</dbReference>
<evidence type="ECO:0000313" key="1">
    <source>
        <dbReference type="EnsemblMetazoa" id="SMAR007813-PA"/>
    </source>
</evidence>
<dbReference type="EMBL" id="JH431806">
    <property type="status" value="NOT_ANNOTATED_CDS"/>
    <property type="molecule type" value="Genomic_DNA"/>
</dbReference>
<dbReference type="InterPro" id="IPR038973">
    <property type="entry name" value="MutL/Mlh/Pms-like"/>
</dbReference>
<dbReference type="PANTHER" id="PTHR10073:SF52">
    <property type="entry name" value="MISMATCH REPAIR ENDONUCLEASE PMS2"/>
    <property type="match status" value="1"/>
</dbReference>
<keyword evidence="2" id="KW-1185">Reference proteome</keyword>
<dbReference type="eggNOG" id="KOG1978">
    <property type="taxonomic scope" value="Eukaryota"/>
</dbReference>
<dbReference type="HOGENOM" id="CLU_1995461_0_0_1"/>
<reference evidence="2" key="1">
    <citation type="submission" date="2011-05" db="EMBL/GenBank/DDBJ databases">
        <authorList>
            <person name="Richards S.R."/>
            <person name="Qu J."/>
            <person name="Jiang H."/>
            <person name="Jhangiani S.N."/>
            <person name="Agravi P."/>
            <person name="Goodspeed R."/>
            <person name="Gross S."/>
            <person name="Mandapat C."/>
            <person name="Jackson L."/>
            <person name="Mathew T."/>
            <person name="Pu L."/>
            <person name="Thornton R."/>
            <person name="Saada N."/>
            <person name="Wilczek-Boney K.B."/>
            <person name="Lee S."/>
            <person name="Kovar C."/>
            <person name="Wu Y."/>
            <person name="Scherer S.E."/>
            <person name="Worley K.C."/>
            <person name="Muzny D.M."/>
            <person name="Gibbs R."/>
        </authorList>
    </citation>
    <scope>NUCLEOTIDE SEQUENCE</scope>
    <source>
        <strain evidence="2">Brora</strain>
    </source>
</reference>
<dbReference type="InterPro" id="IPR020568">
    <property type="entry name" value="Ribosomal_Su5_D2-typ_SF"/>
</dbReference>
<dbReference type="EnsemblMetazoa" id="SMAR007813-RA">
    <property type="protein sequence ID" value="SMAR007813-PA"/>
    <property type="gene ID" value="SMAR007813"/>
</dbReference>
<dbReference type="Proteomes" id="UP000014500">
    <property type="component" value="Unassembled WGS sequence"/>
</dbReference>
<dbReference type="AlphaFoldDB" id="T1J2L6"/>
<dbReference type="PhylomeDB" id="T1J2L6"/>
<sequence>MPQMLYAYCIICKNYRITCSNQLNNAKRIVVASNRNDCVLQNLRDVYGSKGVDKLLVFEQCRPDERVLNEFDIKNAPEMSDVRYEGFVSSCQQALGRNLCDRQLYYVNGRPFDARKWSMKHTTVQ</sequence>
<evidence type="ECO:0000313" key="2">
    <source>
        <dbReference type="Proteomes" id="UP000014500"/>
    </source>
</evidence>
<protein>
    <submittedName>
        <fullName evidence="1">Uncharacterized protein</fullName>
    </submittedName>
</protein>
<dbReference type="InterPro" id="IPR014721">
    <property type="entry name" value="Ribsml_uS5_D2-typ_fold_subgr"/>
</dbReference>
<dbReference type="GO" id="GO:0016887">
    <property type="term" value="F:ATP hydrolysis activity"/>
    <property type="evidence" value="ECO:0007669"/>
    <property type="project" value="InterPro"/>
</dbReference>